<gene>
    <name evidence="1" type="ORF">AL544_000975</name>
</gene>
<organism evidence="1 2">
    <name type="scientific">Vibrio mimicus</name>
    <dbReference type="NCBI Taxonomy" id="674"/>
    <lineage>
        <taxon>Bacteria</taxon>
        <taxon>Pseudomonadati</taxon>
        <taxon>Pseudomonadota</taxon>
        <taxon>Gammaproteobacteria</taxon>
        <taxon>Vibrionales</taxon>
        <taxon>Vibrionaceae</taxon>
        <taxon>Vibrio</taxon>
    </lineage>
</organism>
<dbReference type="AlphaFoldDB" id="A0A2J9VIH4"/>
<dbReference type="EMBL" id="LOSJ02000001">
    <property type="protein sequence ID" value="PNM63586.1"/>
    <property type="molecule type" value="Genomic_DNA"/>
</dbReference>
<dbReference type="Proteomes" id="UP000053748">
    <property type="component" value="Unassembled WGS sequence"/>
</dbReference>
<accession>A0A2J9VIH4</accession>
<protein>
    <submittedName>
        <fullName evidence="1">Uncharacterized protein</fullName>
    </submittedName>
</protein>
<dbReference type="STRING" id="674.VM_19825"/>
<keyword evidence="2" id="KW-1185">Reference proteome</keyword>
<evidence type="ECO:0000313" key="2">
    <source>
        <dbReference type="Proteomes" id="UP000053748"/>
    </source>
</evidence>
<name>A0A2J9VIH4_VIBMI</name>
<comment type="caution">
    <text evidence="1">The sequence shown here is derived from an EMBL/GenBank/DDBJ whole genome shotgun (WGS) entry which is preliminary data.</text>
</comment>
<sequence>MIFHFNDSAFPTIRREAKAISPVEQSGQKVKEIKCNEQDRCNVNVRKVLNWDASMSNVSRKAASTEVIEIKKPETI</sequence>
<evidence type="ECO:0000313" key="1">
    <source>
        <dbReference type="EMBL" id="PNM63586.1"/>
    </source>
</evidence>
<reference evidence="1" key="1">
    <citation type="submission" date="2017-12" db="EMBL/GenBank/DDBJ databases">
        <title>FDA dAtabase for Regulatory Grade micrObial Sequences (FDA-ARGOS): Supporting development and validation of Infectious Disease Dx tests.</title>
        <authorList>
            <person name="Hoffmann M."/>
            <person name="Allard M."/>
            <person name="Evans P."/>
            <person name="Brown E."/>
            <person name="Tallon L.J."/>
            <person name="Sadzewicz L."/>
            <person name="Sengamalay N."/>
            <person name="Ott S."/>
            <person name="Godinez A."/>
            <person name="Nagaraj S."/>
            <person name="Vavikolanu K."/>
            <person name="Aluvathingal J."/>
            <person name="Nadendla S."/>
            <person name="Hobson J."/>
            <person name="Sichtig H."/>
        </authorList>
    </citation>
    <scope>NUCLEOTIDE SEQUENCE [LARGE SCALE GENOMIC DNA]</scope>
    <source>
        <strain evidence="1">FDAARGOS_113</strain>
    </source>
</reference>
<proteinExistence type="predicted"/>